<name>K0NHP6_DESTT</name>
<dbReference type="EMBL" id="FO203503">
    <property type="protein sequence ID" value="CCK80841.1"/>
    <property type="molecule type" value="Genomic_DNA"/>
</dbReference>
<dbReference type="HOGENOM" id="CLU_949064_0_0_7"/>
<dbReference type="STRING" id="651182.TOL2_C26820"/>
<keyword evidence="2" id="KW-1185">Reference proteome</keyword>
<organism evidence="1 2">
    <name type="scientific">Desulfobacula toluolica (strain DSM 7467 / Tol2)</name>
    <dbReference type="NCBI Taxonomy" id="651182"/>
    <lineage>
        <taxon>Bacteria</taxon>
        <taxon>Pseudomonadati</taxon>
        <taxon>Thermodesulfobacteriota</taxon>
        <taxon>Desulfobacteria</taxon>
        <taxon>Desulfobacterales</taxon>
        <taxon>Desulfobacteraceae</taxon>
        <taxon>Desulfobacula</taxon>
    </lineage>
</organism>
<dbReference type="Pfam" id="PF14236">
    <property type="entry name" value="DruA"/>
    <property type="match status" value="1"/>
</dbReference>
<reference evidence="1 2" key="1">
    <citation type="journal article" date="2013" name="Environ. Microbiol.">
        <title>Complete genome, catabolic sub-proteomes and key-metabolites of Desulfobacula toluolica Tol2, a marine, aromatic compound-degrading, sulfate-reducing bacterium.</title>
        <authorList>
            <person name="Wohlbrand L."/>
            <person name="Jacob J.H."/>
            <person name="Kube M."/>
            <person name="Mussmann M."/>
            <person name="Jarling R."/>
            <person name="Beck A."/>
            <person name="Amann R."/>
            <person name="Wilkes H."/>
            <person name="Reinhardt R."/>
            <person name="Rabus R."/>
        </authorList>
    </citation>
    <scope>NUCLEOTIDE SEQUENCE [LARGE SCALE GENOMIC DNA]</scope>
    <source>
        <strain evidence="2">DSM 7467 / Tol2</strain>
    </source>
</reference>
<dbReference type="Proteomes" id="UP000007347">
    <property type="component" value="Chromosome"/>
</dbReference>
<protein>
    <submittedName>
        <fullName evidence="1">Conserved uncharacterized protein</fullName>
    </submittedName>
</protein>
<evidence type="ECO:0000313" key="2">
    <source>
        <dbReference type="Proteomes" id="UP000007347"/>
    </source>
</evidence>
<dbReference type="InterPro" id="IPR025639">
    <property type="entry name" value="DruA"/>
</dbReference>
<dbReference type="OrthoDB" id="6139076at2"/>
<dbReference type="PATRIC" id="fig|651182.5.peg.3164"/>
<gene>
    <name evidence="1" type="ordered locus">TOL2_C26820</name>
</gene>
<proteinExistence type="predicted"/>
<accession>K0NHP6</accession>
<dbReference type="KEGG" id="dto:TOL2_C26820"/>
<evidence type="ECO:0000313" key="1">
    <source>
        <dbReference type="EMBL" id="CCK80841.1"/>
    </source>
</evidence>
<sequence>MENNIILTYRGKSVTKEDIAFINNLVANHPNASRYALSKELCKAWNWVQANGNLRDMVARGFMLKLHREGHITLPPPRCKIKNPFVNRTPPPEIEMDQTLVKTDLSRIKPLEIRQVKKTDQEKIFNSLIQHHHYLGYCHPVGEQLKYMVYAQNRPIACFSWSSAPRHIGARDKYIGWNKEDRVKGLQYIAYNSRFLILPWIRVPHLASHLLGLMAKNISRDWEKIYNHPLYFLETFVDTERFLGTCYKAGNWIYLGDTTGRGKNEKKHVKTRSIKAIWGYPLTRDFRSRMIGA</sequence>
<dbReference type="RefSeq" id="WP_014958131.1">
    <property type="nucleotide sequence ID" value="NC_018645.1"/>
</dbReference>
<dbReference type="AlphaFoldDB" id="K0NHP6"/>